<proteinExistence type="predicted"/>
<gene>
    <name evidence="2" type="ORF">COT42_01920</name>
</gene>
<feature type="chain" id="PRO_5013735814" description="YARHG domain-containing protein" evidence="1">
    <location>
        <begin position="20"/>
        <end position="946"/>
    </location>
</feature>
<comment type="caution">
    <text evidence="2">The sequence shown here is derived from an EMBL/GenBank/DDBJ whole genome shotgun (WGS) entry which is preliminary data.</text>
</comment>
<dbReference type="Proteomes" id="UP000231343">
    <property type="component" value="Unassembled WGS sequence"/>
</dbReference>
<accession>A0A2H0Y0Q5</accession>
<protein>
    <recommendedName>
        <fullName evidence="4">YARHG domain-containing protein</fullName>
    </recommendedName>
</protein>
<organism evidence="2 3">
    <name type="scientific">Candidatus Saganbacteria bacterium CG08_land_8_20_14_0_20_45_16</name>
    <dbReference type="NCBI Taxonomy" id="2014293"/>
    <lineage>
        <taxon>Bacteria</taxon>
        <taxon>Bacillati</taxon>
        <taxon>Saganbacteria</taxon>
    </lineage>
</organism>
<evidence type="ECO:0008006" key="4">
    <source>
        <dbReference type="Google" id="ProtNLM"/>
    </source>
</evidence>
<evidence type="ECO:0000313" key="2">
    <source>
        <dbReference type="EMBL" id="PIS31078.1"/>
    </source>
</evidence>
<evidence type="ECO:0000256" key="1">
    <source>
        <dbReference type="SAM" id="SignalP"/>
    </source>
</evidence>
<feature type="signal peptide" evidence="1">
    <location>
        <begin position="1"/>
        <end position="19"/>
    </location>
</feature>
<sequence length="946" mass="109081">MKKWLMLVFLFLLFGPVEASDYPALDLINSTDLVSYFNDYLGFVYDSHGCLHFSPADIYLLSKTIPRGTELEIKPYVQKQAELTFSASSVPYLVDLIKNETDIKRHQAIFSQTTTQLVVYPSLGVMVVMVRGGPYAKVAVLAGPQEPFSMAQEVEPGQPVQWDFMLTTPTDPGRYRVLKFTDHYLSNAYYQNTIIPFGAWLVKQGDKWTFEENNKWYQVPATIVVDLNKPEAKRFYNYYDVNTDAAGRVVAARYAGHDFGQEVMLWTVDGKNYYPEMGYAAGVLRYEQIMLVKDLVHILTVPGDDDFDHLIAQNHNFSFYKELAEHKTKYQQDLLANADPRVKKAYTEYRENRLPRNQQSRYQALGLYHYLRFNQLQIDKQAYWYEKLKKDWRFWQDLRVKLRSDFDHMRILSLANRQNLVEGWLTDRLHFKTPEAPGYVKVFASNSYTEFFKPDEQMALFSAREKQEMLKVLQKTTDLKLATVDALNNYNFGVLLNDILGDLYKSHGCLHVSPRNSYFLFTLLPIGAQITIYGYDQKLSAEQVADVPAMADLVDFNDELEKLKTDFSVTSEVKVAVYPSSGYWVIYLKDKPLVKMSVRGGPKERFYSLQGRNKAGQPLFEDHLAYPSTPGNYRVFRKEENYLSSIYYDTTIIPMGGTIYQRAGKWVFQTKKGDWKELLPGVAADLNKPEASRTYTYYDPVVGSSGEVESVKWGSQPFGLYTVQTSKDGKTLHPELIHSSGDLIMEERQLVNELIKVLAASHDQLDDCLTSSQDFGLYKACYGFIKEPSRTDLIQLRERATYRLYFNLPLTSEEVAALPVDIIAANKLLRNQLLTAAEETVLVKEGVANKRSGKFRPDLEKIKGLQFDGYQYVVMIQKYAHHYEVLKNNWPGLSTLRQALLADFRNFVLRDPLLLHNFLRELMLKRTRLERLSQQDAVKLLQEMVK</sequence>
<dbReference type="EMBL" id="PEYM01000038">
    <property type="protein sequence ID" value="PIS31078.1"/>
    <property type="molecule type" value="Genomic_DNA"/>
</dbReference>
<keyword evidence="1" id="KW-0732">Signal</keyword>
<dbReference type="AlphaFoldDB" id="A0A2H0Y0Q5"/>
<evidence type="ECO:0000313" key="3">
    <source>
        <dbReference type="Proteomes" id="UP000231343"/>
    </source>
</evidence>
<reference evidence="2 3" key="1">
    <citation type="submission" date="2017-09" db="EMBL/GenBank/DDBJ databases">
        <title>Depth-based differentiation of microbial function through sediment-hosted aquifers and enrichment of novel symbionts in the deep terrestrial subsurface.</title>
        <authorList>
            <person name="Probst A.J."/>
            <person name="Ladd B."/>
            <person name="Jarett J.K."/>
            <person name="Geller-Mcgrath D.E."/>
            <person name="Sieber C.M."/>
            <person name="Emerson J.B."/>
            <person name="Anantharaman K."/>
            <person name="Thomas B.C."/>
            <person name="Malmstrom R."/>
            <person name="Stieglmeier M."/>
            <person name="Klingl A."/>
            <person name="Woyke T."/>
            <person name="Ryan C.M."/>
            <person name="Banfield J.F."/>
        </authorList>
    </citation>
    <scope>NUCLEOTIDE SEQUENCE [LARGE SCALE GENOMIC DNA]</scope>
    <source>
        <strain evidence="2">CG08_land_8_20_14_0_20_45_16</strain>
    </source>
</reference>
<name>A0A2H0Y0Q5_UNCSA</name>